<keyword evidence="5" id="KW-1133">Transmembrane helix</keyword>
<reference evidence="10" key="2">
    <citation type="journal article" date="2023" name="Science">
        <title>Genomic signatures of disease resistance in endangered staghorn corals.</title>
        <authorList>
            <person name="Vollmer S.V."/>
            <person name="Selwyn J.D."/>
            <person name="Despard B.A."/>
            <person name="Roesel C.L."/>
        </authorList>
    </citation>
    <scope>NUCLEOTIDE SEQUENCE</scope>
    <source>
        <strain evidence="10">K2</strain>
    </source>
</reference>
<dbReference type="PANTHER" id="PTHR12137">
    <property type="entry name" value="CARBOHYDRATE SULFOTRANSFERASE"/>
    <property type="match status" value="1"/>
</dbReference>
<keyword evidence="4" id="KW-0812">Transmembrane</keyword>
<organism evidence="10 11">
    <name type="scientific">Acropora cervicornis</name>
    <name type="common">Staghorn coral</name>
    <dbReference type="NCBI Taxonomy" id="6130"/>
    <lineage>
        <taxon>Eukaryota</taxon>
        <taxon>Metazoa</taxon>
        <taxon>Cnidaria</taxon>
        <taxon>Anthozoa</taxon>
        <taxon>Hexacorallia</taxon>
        <taxon>Scleractinia</taxon>
        <taxon>Astrocoeniina</taxon>
        <taxon>Acroporidae</taxon>
        <taxon>Acropora</taxon>
    </lineage>
</organism>
<evidence type="ECO:0000256" key="4">
    <source>
        <dbReference type="ARBA" id="ARBA00022692"/>
    </source>
</evidence>
<evidence type="ECO:0000256" key="9">
    <source>
        <dbReference type="RuleBase" id="RU364020"/>
    </source>
</evidence>
<reference evidence="10" key="1">
    <citation type="journal article" date="2023" name="G3 (Bethesda)">
        <title>Whole genome assembly and annotation of the endangered Caribbean coral Acropora cervicornis.</title>
        <authorList>
            <person name="Selwyn J.D."/>
            <person name="Vollmer S.V."/>
        </authorList>
    </citation>
    <scope>NUCLEOTIDE SEQUENCE</scope>
    <source>
        <strain evidence="10">K2</strain>
    </source>
</reference>
<evidence type="ECO:0000256" key="8">
    <source>
        <dbReference type="ARBA" id="ARBA00023180"/>
    </source>
</evidence>
<name>A0AAD9QT75_ACRCE</name>
<dbReference type="InterPro" id="IPR005331">
    <property type="entry name" value="Sulfotransferase"/>
</dbReference>
<keyword evidence="11" id="KW-1185">Reference proteome</keyword>
<comment type="subcellular location">
    <subcellularLocation>
        <location evidence="1 9">Golgi apparatus membrane</location>
        <topology evidence="1 9">Single-pass type II membrane protein</topology>
    </subcellularLocation>
</comment>
<dbReference type="PANTHER" id="PTHR12137:SF54">
    <property type="entry name" value="CARBOHYDRATE SULFOTRANSFERASE"/>
    <property type="match status" value="1"/>
</dbReference>
<evidence type="ECO:0000256" key="1">
    <source>
        <dbReference type="ARBA" id="ARBA00004323"/>
    </source>
</evidence>
<evidence type="ECO:0000256" key="7">
    <source>
        <dbReference type="ARBA" id="ARBA00023136"/>
    </source>
</evidence>
<evidence type="ECO:0000313" key="10">
    <source>
        <dbReference type="EMBL" id="KAK2566937.1"/>
    </source>
</evidence>
<dbReference type="AlphaFoldDB" id="A0AAD9QT75"/>
<comment type="caution">
    <text evidence="10">The sequence shown here is derived from an EMBL/GenBank/DDBJ whole genome shotgun (WGS) entry which is preliminary data.</text>
</comment>
<keyword evidence="3 9" id="KW-0808">Transferase</keyword>
<dbReference type="GO" id="GO:0000139">
    <property type="term" value="C:Golgi membrane"/>
    <property type="evidence" value="ECO:0007669"/>
    <property type="project" value="UniProtKB-SubCell"/>
</dbReference>
<dbReference type="EC" id="2.8.2.-" evidence="9"/>
<dbReference type="GO" id="GO:0016051">
    <property type="term" value="P:carbohydrate biosynthetic process"/>
    <property type="evidence" value="ECO:0007669"/>
    <property type="project" value="InterPro"/>
</dbReference>
<evidence type="ECO:0000256" key="2">
    <source>
        <dbReference type="ARBA" id="ARBA00006339"/>
    </source>
</evidence>
<proteinExistence type="inferred from homology"/>
<protein>
    <recommendedName>
        <fullName evidence="9">Carbohydrate sulfotransferase</fullName>
        <ecNumber evidence="9">2.8.2.-</ecNumber>
    </recommendedName>
</protein>
<comment type="similarity">
    <text evidence="2 9">Belongs to the sulfotransferase 2 family.</text>
</comment>
<dbReference type="InterPro" id="IPR018011">
    <property type="entry name" value="Carb_sulfotrans_8-10"/>
</dbReference>
<evidence type="ECO:0000256" key="6">
    <source>
        <dbReference type="ARBA" id="ARBA00023034"/>
    </source>
</evidence>
<evidence type="ECO:0000256" key="3">
    <source>
        <dbReference type="ARBA" id="ARBA00022679"/>
    </source>
</evidence>
<dbReference type="EMBL" id="JARQWQ010000015">
    <property type="protein sequence ID" value="KAK2566937.1"/>
    <property type="molecule type" value="Genomic_DNA"/>
</dbReference>
<evidence type="ECO:0000313" key="11">
    <source>
        <dbReference type="Proteomes" id="UP001249851"/>
    </source>
</evidence>
<sequence length="298" mass="35293">MNTRANRTIFSSDSQTQKLFARADARQKLRKKQLKDYCQQHFDQGLPWDRKQRLAHFLIDDEKKFIYCTVPKVASTPLKMILLRLRNDSGLEITGSSVHNPKNWRQLSEYNATELSRRLDTHFKFLFVREPFHRLLSGYRDKFFGKNRIYTNYYRAIIVEAFRPQDLQPVATETNNVTFTEFLTYIVSYSNAWSRNGHWRPVEHICFPCALEFDFIEHFETLEEDVASFLKKTGFDDRVTFPSIPSSRAANEFTQYFAHVPPEVIYRLGEDYRGDFEMFGYQFPGPLKSFLENYAHPK</sequence>
<dbReference type="Pfam" id="PF03567">
    <property type="entry name" value="Sulfotransfer_2"/>
    <property type="match status" value="1"/>
</dbReference>
<accession>A0AAD9QT75</accession>
<evidence type="ECO:0000256" key="5">
    <source>
        <dbReference type="ARBA" id="ARBA00022989"/>
    </source>
</evidence>
<keyword evidence="9" id="KW-0119">Carbohydrate metabolism</keyword>
<dbReference type="GO" id="GO:0008146">
    <property type="term" value="F:sulfotransferase activity"/>
    <property type="evidence" value="ECO:0007669"/>
    <property type="project" value="InterPro"/>
</dbReference>
<keyword evidence="9" id="KW-0735">Signal-anchor</keyword>
<keyword evidence="8 9" id="KW-0325">Glycoprotein</keyword>
<gene>
    <name evidence="10" type="ORF">P5673_008699</name>
</gene>
<dbReference type="Proteomes" id="UP001249851">
    <property type="component" value="Unassembled WGS sequence"/>
</dbReference>
<keyword evidence="7" id="KW-0472">Membrane</keyword>
<keyword evidence="6 9" id="KW-0333">Golgi apparatus</keyword>